<evidence type="ECO:0000259" key="2">
    <source>
        <dbReference type="PROSITE" id="PS50089"/>
    </source>
</evidence>
<dbReference type="PROSITE" id="PS50089">
    <property type="entry name" value="ZF_RING_2"/>
    <property type="match status" value="1"/>
</dbReference>
<dbReference type="SUPFAM" id="SSF57850">
    <property type="entry name" value="RING/U-box"/>
    <property type="match status" value="1"/>
</dbReference>
<dbReference type="SMART" id="SM00184">
    <property type="entry name" value="RING"/>
    <property type="match status" value="1"/>
</dbReference>
<dbReference type="GO" id="GO:0008270">
    <property type="term" value="F:zinc ion binding"/>
    <property type="evidence" value="ECO:0007669"/>
    <property type="project" value="UniProtKB-KW"/>
</dbReference>
<name>A0A6A5WTI8_9PLEO</name>
<reference evidence="3" key="1">
    <citation type="journal article" date="2020" name="Stud. Mycol.">
        <title>101 Dothideomycetes genomes: a test case for predicting lifestyles and emergence of pathogens.</title>
        <authorList>
            <person name="Haridas S."/>
            <person name="Albert R."/>
            <person name="Binder M."/>
            <person name="Bloem J."/>
            <person name="Labutti K."/>
            <person name="Salamov A."/>
            <person name="Andreopoulos B."/>
            <person name="Baker S."/>
            <person name="Barry K."/>
            <person name="Bills G."/>
            <person name="Bluhm B."/>
            <person name="Cannon C."/>
            <person name="Castanera R."/>
            <person name="Culley D."/>
            <person name="Daum C."/>
            <person name="Ezra D."/>
            <person name="Gonzalez J."/>
            <person name="Henrissat B."/>
            <person name="Kuo A."/>
            <person name="Liang C."/>
            <person name="Lipzen A."/>
            <person name="Lutzoni F."/>
            <person name="Magnuson J."/>
            <person name="Mondo S."/>
            <person name="Nolan M."/>
            <person name="Ohm R."/>
            <person name="Pangilinan J."/>
            <person name="Park H.-J."/>
            <person name="Ramirez L."/>
            <person name="Alfaro M."/>
            <person name="Sun H."/>
            <person name="Tritt A."/>
            <person name="Yoshinaga Y."/>
            <person name="Zwiers L.-H."/>
            <person name="Turgeon B."/>
            <person name="Goodwin S."/>
            <person name="Spatafora J."/>
            <person name="Crous P."/>
            <person name="Grigoriev I."/>
        </authorList>
    </citation>
    <scope>NUCLEOTIDE SEQUENCE</scope>
    <source>
        <strain evidence="3">CBS 123094</strain>
    </source>
</reference>
<keyword evidence="1" id="KW-0863">Zinc-finger</keyword>
<gene>
    <name evidence="3" type="ORF">P154DRAFT_532257</name>
</gene>
<dbReference type="AlphaFoldDB" id="A0A6A5WTI8"/>
<feature type="domain" description="RING-type" evidence="2">
    <location>
        <begin position="37"/>
        <end position="89"/>
    </location>
</feature>
<evidence type="ECO:0000256" key="1">
    <source>
        <dbReference type="PROSITE-ProRule" id="PRU00175"/>
    </source>
</evidence>
<keyword evidence="1" id="KW-0862">Zinc</keyword>
<dbReference type="Gene3D" id="3.30.40.10">
    <property type="entry name" value="Zinc/RING finger domain, C3HC4 (zinc finger)"/>
    <property type="match status" value="1"/>
</dbReference>
<proteinExistence type="predicted"/>
<accession>A0A6A5WTI8</accession>
<dbReference type="OrthoDB" id="8062037at2759"/>
<dbReference type="Pfam" id="PF13639">
    <property type="entry name" value="zf-RING_2"/>
    <property type="match status" value="1"/>
</dbReference>
<keyword evidence="1" id="KW-0479">Metal-binding</keyword>
<organism evidence="3 4">
    <name type="scientific">Amniculicola lignicola CBS 123094</name>
    <dbReference type="NCBI Taxonomy" id="1392246"/>
    <lineage>
        <taxon>Eukaryota</taxon>
        <taxon>Fungi</taxon>
        <taxon>Dikarya</taxon>
        <taxon>Ascomycota</taxon>
        <taxon>Pezizomycotina</taxon>
        <taxon>Dothideomycetes</taxon>
        <taxon>Pleosporomycetidae</taxon>
        <taxon>Pleosporales</taxon>
        <taxon>Amniculicolaceae</taxon>
        <taxon>Amniculicola</taxon>
    </lineage>
</organism>
<evidence type="ECO:0000313" key="3">
    <source>
        <dbReference type="EMBL" id="KAF2003511.1"/>
    </source>
</evidence>
<dbReference type="EMBL" id="ML977572">
    <property type="protein sequence ID" value="KAF2003511.1"/>
    <property type="molecule type" value="Genomic_DNA"/>
</dbReference>
<evidence type="ECO:0000313" key="4">
    <source>
        <dbReference type="Proteomes" id="UP000799779"/>
    </source>
</evidence>
<sequence length="370" mass="42170">MNEPRQTLFSLNGVPSYEQFLSDYLVAAERPSNEPECPICRGDWHAEDYKGGRAVVTPCGHIYDEACLLGWFNAGPNLRPQQNTCPACREVLFSLTLASPLPVVQALTLVQRELDENEVRHARWVVMCLLAQVVGEIGHTLPWGPDYSIRILDIDQLRDIFTRFSEKWGAFLGSPERIKFLSLNSRDITCLYFHILMGFQDGVSGLTQELANELPHRITRGLEIFGSHMNLAHVISIWEVFKAKMQNSTTRFVDPYQLLAFPRLRMSLFELRVVHPSLRVLRRGQPQITLQVPDPRLQGTPVPPDFYFTPDGMELRVLGTFIPNGSRDIITEYTPTTTTLEIEGQFLVPPGSLENRNSLIITWEYEEELD</sequence>
<keyword evidence="4" id="KW-1185">Reference proteome</keyword>
<dbReference type="InterPro" id="IPR001841">
    <property type="entry name" value="Znf_RING"/>
</dbReference>
<dbReference type="Proteomes" id="UP000799779">
    <property type="component" value="Unassembled WGS sequence"/>
</dbReference>
<dbReference type="InterPro" id="IPR013083">
    <property type="entry name" value="Znf_RING/FYVE/PHD"/>
</dbReference>
<protein>
    <recommendedName>
        <fullName evidence="2">RING-type domain-containing protein</fullName>
    </recommendedName>
</protein>